<comment type="similarity">
    <text evidence="3">Belongs to the NadD family.</text>
</comment>
<gene>
    <name evidence="17" type="ORF">EA26_12945</name>
    <name evidence="16" type="ORF">RZY48_000221</name>
</gene>
<evidence type="ECO:0000313" key="17">
    <source>
        <dbReference type="EMBL" id="KGK12171.1"/>
    </source>
</evidence>
<feature type="domain" description="Cytidyltransferase-like" evidence="15">
    <location>
        <begin position="6"/>
        <end position="144"/>
    </location>
</feature>
<evidence type="ECO:0000256" key="6">
    <source>
        <dbReference type="ARBA" id="ARBA00022679"/>
    </source>
</evidence>
<keyword evidence="7 17" id="KW-0548">Nucleotidyltransferase</keyword>
<proteinExistence type="inferred from homology"/>
<evidence type="ECO:0000256" key="10">
    <source>
        <dbReference type="ARBA" id="ARBA00023027"/>
    </source>
</evidence>
<dbReference type="GO" id="GO:0004515">
    <property type="term" value="F:nicotinate-nucleotide adenylyltransferase activity"/>
    <property type="evidence" value="ECO:0007669"/>
    <property type="project" value="UniProtKB-EC"/>
</dbReference>
<dbReference type="CDD" id="cd02165">
    <property type="entry name" value="NMNAT"/>
    <property type="match status" value="1"/>
</dbReference>
<evidence type="ECO:0000256" key="9">
    <source>
        <dbReference type="ARBA" id="ARBA00022840"/>
    </source>
</evidence>
<dbReference type="EMBL" id="ABNSCA010000001">
    <property type="protein sequence ID" value="ELN6930855.1"/>
    <property type="molecule type" value="Genomic_DNA"/>
</dbReference>
<keyword evidence="9" id="KW-0067">ATP-binding</keyword>
<dbReference type="InterPro" id="IPR014729">
    <property type="entry name" value="Rossmann-like_a/b/a_fold"/>
</dbReference>
<evidence type="ECO:0000256" key="13">
    <source>
        <dbReference type="ARBA" id="ARBA00033353"/>
    </source>
</evidence>
<keyword evidence="6 17" id="KW-0808">Transferase</keyword>
<dbReference type="eggNOG" id="COG1057">
    <property type="taxonomic scope" value="Bacteria"/>
</dbReference>
<sequence>MLKIAVFGSAFNPPSLGHKSVIESLSHFDLVLLEPAIAHAWGKTMLDYPTRCELLDAFIEDLSLSNIQRSSFEQELYQPGQSVTTFALLEKIQEKYPDADITFVIGPDNFFKFADFHKAQEILKRWSVMACPEKLKIRSTDIRRAAENGESLHTLTTASVTKLLIKKCLYKTMPASE</sequence>
<dbReference type="PANTHER" id="PTHR39321">
    <property type="entry name" value="NICOTINATE-NUCLEOTIDE ADENYLYLTRANSFERASE-RELATED"/>
    <property type="match status" value="1"/>
</dbReference>
<protein>
    <recommendedName>
        <fullName evidence="4">nicotinate-nucleotide adenylyltransferase</fullName>
        <ecNumber evidence="4">2.7.7.18</ecNumber>
    </recommendedName>
    <alternativeName>
        <fullName evidence="13">Deamido-NAD(+) diphosphorylase</fullName>
    </alternativeName>
    <alternativeName>
        <fullName evidence="12">Deamido-NAD(+) pyrophosphorylase</fullName>
    </alternativeName>
    <alternativeName>
        <fullName evidence="11">Nicotinate mononucleotide adenylyltransferase</fullName>
    </alternativeName>
</protein>
<reference evidence="17 18" key="1">
    <citation type="submission" date="2014-04" db="EMBL/GenBank/DDBJ databases">
        <title>Genome sequencing of Vibrio navarrensis strains.</title>
        <authorList>
            <person name="Gladney L.M."/>
            <person name="Katz L.S."/>
            <person name="Marino-Ramirez L."/>
            <person name="Jordan I.K."/>
        </authorList>
    </citation>
    <scope>NUCLEOTIDE SEQUENCE [LARGE SCALE GENOMIC DNA]</scope>
    <source>
        <strain evidence="17 18">ATCC 51183</strain>
    </source>
</reference>
<dbReference type="EC" id="2.7.7.18" evidence="4"/>
<dbReference type="InterPro" id="IPR005248">
    <property type="entry name" value="NadD/NMNAT"/>
</dbReference>
<accession>A0A099MGM4</accession>
<dbReference type="Proteomes" id="UP001253463">
    <property type="component" value="Unassembled WGS sequence"/>
</dbReference>
<evidence type="ECO:0000256" key="2">
    <source>
        <dbReference type="ARBA" id="ARBA00005019"/>
    </source>
</evidence>
<keyword evidence="10" id="KW-0520">NAD</keyword>
<evidence type="ECO:0000256" key="3">
    <source>
        <dbReference type="ARBA" id="ARBA00009014"/>
    </source>
</evidence>
<reference evidence="16" key="2">
    <citation type="submission" date="2023-10" db="EMBL/GenBank/DDBJ databases">
        <authorList>
            <consortium name="PulseNet: The National Subtyping Network for Foodborne Disease Surveillance"/>
        </authorList>
    </citation>
    <scope>NUCLEOTIDE SEQUENCE</scope>
    <source>
        <strain evidence="16">PNUSAV004886</strain>
    </source>
</reference>
<dbReference type="Pfam" id="PF01467">
    <property type="entry name" value="CTP_transf_like"/>
    <property type="match status" value="1"/>
</dbReference>
<evidence type="ECO:0000256" key="1">
    <source>
        <dbReference type="ARBA" id="ARBA00002324"/>
    </source>
</evidence>
<keyword evidence="8" id="KW-0547">Nucleotide-binding</keyword>
<dbReference type="STRING" id="29495.EA26_12945"/>
<evidence type="ECO:0000256" key="8">
    <source>
        <dbReference type="ARBA" id="ARBA00022741"/>
    </source>
</evidence>
<evidence type="ECO:0000256" key="5">
    <source>
        <dbReference type="ARBA" id="ARBA00022642"/>
    </source>
</evidence>
<name>A0A099MGM4_9VIBR</name>
<evidence type="ECO:0000256" key="12">
    <source>
        <dbReference type="ARBA" id="ARBA00033140"/>
    </source>
</evidence>
<evidence type="ECO:0000313" key="16">
    <source>
        <dbReference type="EMBL" id="ELN6930855.1"/>
    </source>
</evidence>
<dbReference type="RefSeq" id="WP_039427969.1">
    <property type="nucleotide sequence ID" value="NZ_CAWPVW010000065.1"/>
</dbReference>
<keyword evidence="18" id="KW-1185">Reference proteome</keyword>
<comment type="catalytic activity">
    <reaction evidence="14">
        <text>nicotinate beta-D-ribonucleotide + ATP + H(+) = deamido-NAD(+) + diphosphate</text>
        <dbReference type="Rhea" id="RHEA:22860"/>
        <dbReference type="ChEBI" id="CHEBI:15378"/>
        <dbReference type="ChEBI" id="CHEBI:30616"/>
        <dbReference type="ChEBI" id="CHEBI:33019"/>
        <dbReference type="ChEBI" id="CHEBI:57502"/>
        <dbReference type="ChEBI" id="CHEBI:58437"/>
        <dbReference type="EC" id="2.7.7.18"/>
    </reaction>
</comment>
<dbReference type="Gene3D" id="3.40.50.620">
    <property type="entry name" value="HUPs"/>
    <property type="match status" value="1"/>
</dbReference>
<dbReference type="PANTHER" id="PTHR39321:SF3">
    <property type="entry name" value="PHOSPHOPANTETHEINE ADENYLYLTRANSFERASE"/>
    <property type="match status" value="1"/>
</dbReference>
<dbReference type="AlphaFoldDB" id="A0A099MGM4"/>
<comment type="caution">
    <text evidence="17">The sequence shown here is derived from an EMBL/GenBank/DDBJ whole genome shotgun (WGS) entry which is preliminary data.</text>
</comment>
<dbReference type="UniPathway" id="UPA00253">
    <property type="reaction ID" value="UER00332"/>
</dbReference>
<dbReference type="GeneID" id="43684062"/>
<evidence type="ECO:0000259" key="15">
    <source>
        <dbReference type="Pfam" id="PF01467"/>
    </source>
</evidence>
<evidence type="ECO:0000256" key="14">
    <source>
        <dbReference type="ARBA" id="ARBA00048721"/>
    </source>
</evidence>
<evidence type="ECO:0000256" key="7">
    <source>
        <dbReference type="ARBA" id="ARBA00022695"/>
    </source>
</evidence>
<comment type="function">
    <text evidence="1">Catalyzes the reversible adenylation of nicotinate mononucleotide (NaMN) to nicotinic acid adenine dinucleotide (NaAD).</text>
</comment>
<dbReference type="GO" id="GO:0005524">
    <property type="term" value="F:ATP binding"/>
    <property type="evidence" value="ECO:0007669"/>
    <property type="project" value="UniProtKB-KW"/>
</dbReference>
<dbReference type="Proteomes" id="UP000029994">
    <property type="component" value="Unassembled WGS sequence"/>
</dbReference>
<keyword evidence="5" id="KW-0662">Pyridine nucleotide biosynthesis</keyword>
<dbReference type="GO" id="GO:0009435">
    <property type="term" value="P:NAD+ biosynthetic process"/>
    <property type="evidence" value="ECO:0007669"/>
    <property type="project" value="UniProtKB-UniPathway"/>
</dbReference>
<evidence type="ECO:0000313" key="18">
    <source>
        <dbReference type="Proteomes" id="UP000029994"/>
    </source>
</evidence>
<dbReference type="NCBIfam" id="NF006479">
    <property type="entry name" value="PRK08887.1"/>
    <property type="match status" value="1"/>
</dbReference>
<dbReference type="EMBL" id="JMCG01000001">
    <property type="protein sequence ID" value="KGK12171.1"/>
    <property type="molecule type" value="Genomic_DNA"/>
</dbReference>
<dbReference type="SUPFAM" id="SSF52374">
    <property type="entry name" value="Nucleotidylyl transferase"/>
    <property type="match status" value="1"/>
</dbReference>
<dbReference type="InterPro" id="IPR004821">
    <property type="entry name" value="Cyt_trans-like"/>
</dbReference>
<evidence type="ECO:0000256" key="4">
    <source>
        <dbReference type="ARBA" id="ARBA00012389"/>
    </source>
</evidence>
<organism evidence="17 18">
    <name type="scientific">Vibrio navarrensis</name>
    <dbReference type="NCBI Taxonomy" id="29495"/>
    <lineage>
        <taxon>Bacteria</taxon>
        <taxon>Pseudomonadati</taxon>
        <taxon>Pseudomonadota</taxon>
        <taxon>Gammaproteobacteria</taxon>
        <taxon>Vibrionales</taxon>
        <taxon>Vibrionaceae</taxon>
        <taxon>Vibrio</taxon>
    </lineage>
</organism>
<comment type="pathway">
    <text evidence="2">Cofactor biosynthesis; NAD(+) biosynthesis; deamido-NAD(+) from nicotinate D-ribonucleotide: step 1/1.</text>
</comment>
<evidence type="ECO:0000256" key="11">
    <source>
        <dbReference type="ARBA" id="ARBA00031253"/>
    </source>
</evidence>